<dbReference type="EMBL" id="MH651351">
    <property type="protein sequence ID" value="QEO18996.1"/>
    <property type="molecule type" value="Genomic_DNA"/>
</dbReference>
<comment type="catalytic activity">
    <reaction evidence="15">
        <text>a ubiquinone + NADH + 5 H(+)(in) = a ubiquinol + NAD(+) + 4 H(+)(out)</text>
        <dbReference type="Rhea" id="RHEA:29091"/>
        <dbReference type="Rhea" id="RHEA-COMP:9565"/>
        <dbReference type="Rhea" id="RHEA-COMP:9566"/>
        <dbReference type="ChEBI" id="CHEBI:15378"/>
        <dbReference type="ChEBI" id="CHEBI:16389"/>
        <dbReference type="ChEBI" id="CHEBI:17976"/>
        <dbReference type="ChEBI" id="CHEBI:57540"/>
        <dbReference type="ChEBI" id="CHEBI:57945"/>
        <dbReference type="EC" id="7.1.1.2"/>
    </reaction>
</comment>
<evidence type="ECO:0000256" key="5">
    <source>
        <dbReference type="ARBA" id="ARBA00022448"/>
    </source>
</evidence>
<keyword evidence="7 16" id="KW-0812">Transmembrane</keyword>
<keyword evidence="8" id="KW-1278">Translocase</keyword>
<sequence length="169" mass="19897">MLWIEIMIWLMMITTMTFTFMKHPMSMGLILLISSTMISITTSMMGINSWLSYILFLIMVGGMLILFVYMTSVASNEIFKYNNNLFKMIMSIVFLYFLVNKETLLNFLMFNNKDSSQFEHQNNLSMILLKYLSFPSMMIWLTLIIYLLFTMIAVVKITTLKYGPLRQMN</sequence>
<evidence type="ECO:0000256" key="16">
    <source>
        <dbReference type="SAM" id="Phobius"/>
    </source>
</evidence>
<geneLocation type="mitochondrion" evidence="17"/>
<evidence type="ECO:0000256" key="13">
    <source>
        <dbReference type="ARBA" id="ARBA00023136"/>
    </source>
</evidence>
<accession>A0A7G3L4I9</accession>
<evidence type="ECO:0000256" key="10">
    <source>
        <dbReference type="ARBA" id="ARBA00022989"/>
    </source>
</evidence>
<feature type="transmembrane region" description="Helical" evidence="16">
    <location>
        <begin position="81"/>
        <end position="99"/>
    </location>
</feature>
<gene>
    <name evidence="17" type="primary">ND6</name>
</gene>
<feature type="transmembrane region" description="Helical" evidence="16">
    <location>
        <begin position="6"/>
        <end position="21"/>
    </location>
</feature>
<keyword evidence="12 17" id="KW-0496">Mitochondrion</keyword>
<evidence type="ECO:0000256" key="6">
    <source>
        <dbReference type="ARBA" id="ARBA00022660"/>
    </source>
</evidence>
<proteinExistence type="inferred from homology"/>
<feature type="transmembrane region" description="Helical" evidence="16">
    <location>
        <begin position="137"/>
        <end position="158"/>
    </location>
</feature>
<dbReference type="RefSeq" id="YP_009967234.1">
    <property type="nucleotide sequence ID" value="NC_051869.1"/>
</dbReference>
<evidence type="ECO:0000256" key="3">
    <source>
        <dbReference type="ARBA" id="ARBA00012944"/>
    </source>
</evidence>
<dbReference type="CTD" id="4541"/>
<dbReference type="PANTHER" id="PTHR11435">
    <property type="entry name" value="NADH UBIQUINONE OXIDOREDUCTASE SUBUNIT ND6"/>
    <property type="match status" value="1"/>
</dbReference>
<dbReference type="InterPro" id="IPR050269">
    <property type="entry name" value="ComplexI_Subunit6"/>
</dbReference>
<keyword evidence="9" id="KW-0249">Electron transport</keyword>
<evidence type="ECO:0000256" key="11">
    <source>
        <dbReference type="ARBA" id="ARBA00023027"/>
    </source>
</evidence>
<dbReference type="PANTHER" id="PTHR11435:SF1">
    <property type="entry name" value="NADH-UBIQUINONE OXIDOREDUCTASE CHAIN 6"/>
    <property type="match status" value="1"/>
</dbReference>
<reference evidence="17" key="1">
    <citation type="submission" date="2018-07" db="EMBL/GenBank/DDBJ databases">
        <title>The complete mitochondrial genome of the firefly, Diaphanes citrinus(Olivier),(Coleoptera: Lampyridae).</title>
        <authorList>
            <person name="Yang Z."/>
            <person name="Fu X."/>
        </authorList>
    </citation>
    <scope>NUCLEOTIDE SEQUENCE</scope>
</reference>
<organism evidence="17">
    <name type="scientific">Diaphanes citrinus</name>
    <dbReference type="NCBI Taxonomy" id="2591745"/>
    <lineage>
        <taxon>Eukaryota</taxon>
        <taxon>Metazoa</taxon>
        <taxon>Ecdysozoa</taxon>
        <taxon>Arthropoda</taxon>
        <taxon>Hexapoda</taxon>
        <taxon>Insecta</taxon>
        <taxon>Pterygota</taxon>
        <taxon>Neoptera</taxon>
        <taxon>Endopterygota</taxon>
        <taxon>Coleoptera</taxon>
        <taxon>Polyphaga</taxon>
        <taxon>Elateriformia</taxon>
        <taxon>Elateroidea</taxon>
        <taxon>Lampyridae</taxon>
        <taxon>Lampyrinae</taxon>
        <taxon>Diaphanes</taxon>
    </lineage>
</organism>
<evidence type="ECO:0000256" key="14">
    <source>
        <dbReference type="ARBA" id="ARBA00031019"/>
    </source>
</evidence>
<evidence type="ECO:0000256" key="7">
    <source>
        <dbReference type="ARBA" id="ARBA00022692"/>
    </source>
</evidence>
<dbReference type="GO" id="GO:0008137">
    <property type="term" value="F:NADH dehydrogenase (ubiquinone) activity"/>
    <property type="evidence" value="ECO:0007669"/>
    <property type="project" value="UniProtKB-EC"/>
</dbReference>
<comment type="similarity">
    <text evidence="2">Belongs to the complex I subunit 6 family.</text>
</comment>
<evidence type="ECO:0000256" key="4">
    <source>
        <dbReference type="ARBA" id="ARBA00021095"/>
    </source>
</evidence>
<keyword evidence="10 16" id="KW-1133">Transmembrane helix</keyword>
<evidence type="ECO:0000256" key="1">
    <source>
        <dbReference type="ARBA" id="ARBA00004225"/>
    </source>
</evidence>
<evidence type="ECO:0000256" key="2">
    <source>
        <dbReference type="ARBA" id="ARBA00005698"/>
    </source>
</evidence>
<dbReference type="AlphaFoldDB" id="A0A7G3L4I9"/>
<evidence type="ECO:0000256" key="15">
    <source>
        <dbReference type="ARBA" id="ARBA00049551"/>
    </source>
</evidence>
<dbReference type="GO" id="GO:0031966">
    <property type="term" value="C:mitochondrial membrane"/>
    <property type="evidence" value="ECO:0007669"/>
    <property type="project" value="UniProtKB-SubCell"/>
</dbReference>
<keyword evidence="6" id="KW-0679">Respiratory chain</keyword>
<evidence type="ECO:0000256" key="9">
    <source>
        <dbReference type="ARBA" id="ARBA00022982"/>
    </source>
</evidence>
<name>A0A7G3L4I9_9COLE</name>
<comment type="subcellular location">
    <subcellularLocation>
        <location evidence="1">Mitochondrion membrane</location>
        <topology evidence="1">Multi-pass membrane protein</topology>
    </subcellularLocation>
</comment>
<keyword evidence="5" id="KW-0813">Transport</keyword>
<dbReference type="GeneID" id="60448662"/>
<feature type="transmembrane region" description="Helical" evidence="16">
    <location>
        <begin position="28"/>
        <end position="47"/>
    </location>
</feature>
<dbReference type="EC" id="7.1.1.2" evidence="3"/>
<evidence type="ECO:0000256" key="8">
    <source>
        <dbReference type="ARBA" id="ARBA00022967"/>
    </source>
</evidence>
<feature type="transmembrane region" description="Helical" evidence="16">
    <location>
        <begin position="53"/>
        <end position="74"/>
    </location>
</feature>
<keyword evidence="11" id="KW-0520">NAD</keyword>
<protein>
    <recommendedName>
        <fullName evidence="4">NADH-ubiquinone oxidoreductase chain 6</fullName>
        <ecNumber evidence="3">7.1.1.2</ecNumber>
    </recommendedName>
    <alternativeName>
        <fullName evidence="14">NADH dehydrogenase subunit 6</fullName>
    </alternativeName>
</protein>
<evidence type="ECO:0000313" key="17">
    <source>
        <dbReference type="EMBL" id="QEO18996.1"/>
    </source>
</evidence>
<keyword evidence="13 16" id="KW-0472">Membrane</keyword>
<evidence type="ECO:0000256" key="12">
    <source>
        <dbReference type="ARBA" id="ARBA00023128"/>
    </source>
</evidence>